<evidence type="ECO:0000256" key="4">
    <source>
        <dbReference type="ARBA" id="ARBA00022679"/>
    </source>
</evidence>
<feature type="compositionally biased region" description="Low complexity" evidence="8">
    <location>
        <begin position="333"/>
        <end position="352"/>
    </location>
</feature>
<comment type="similarity">
    <text evidence="1 7">Belongs to the class I-like SAM-binding methyltransferase superfamily. RsmB/NOP family.</text>
</comment>
<dbReference type="InterPro" id="IPR001678">
    <property type="entry name" value="MeTrfase_RsmB-F_NOP2_dom"/>
</dbReference>
<gene>
    <name evidence="10" type="ORF">H7C19_26985</name>
</gene>
<evidence type="ECO:0000259" key="9">
    <source>
        <dbReference type="PROSITE" id="PS51686"/>
    </source>
</evidence>
<keyword evidence="6 7" id="KW-0694">RNA-binding</keyword>
<organism evidence="10 11">
    <name type="scientific">Cohnella nanjingensis</name>
    <dbReference type="NCBI Taxonomy" id="1387779"/>
    <lineage>
        <taxon>Bacteria</taxon>
        <taxon>Bacillati</taxon>
        <taxon>Bacillota</taxon>
        <taxon>Bacilli</taxon>
        <taxon>Bacillales</taxon>
        <taxon>Paenibacillaceae</taxon>
        <taxon>Cohnella</taxon>
    </lineage>
</organism>
<dbReference type="Gene3D" id="2.30.130.60">
    <property type="match status" value="1"/>
</dbReference>
<feature type="binding site" evidence="7">
    <location>
        <position position="179"/>
    </location>
    <ligand>
        <name>S-adenosyl-L-methionine</name>
        <dbReference type="ChEBI" id="CHEBI:59789"/>
    </ligand>
</feature>
<dbReference type="InterPro" id="IPR049560">
    <property type="entry name" value="MeTrfase_RsmB-F_NOP2_cat"/>
</dbReference>
<dbReference type="EMBL" id="JACJVP010000045">
    <property type="protein sequence ID" value="MBB6674334.1"/>
    <property type="molecule type" value="Genomic_DNA"/>
</dbReference>
<name>A0A7X0VJ44_9BACL</name>
<dbReference type="CDD" id="cd21147">
    <property type="entry name" value="RsmF_methylt_CTD1"/>
    <property type="match status" value="1"/>
</dbReference>
<evidence type="ECO:0000256" key="8">
    <source>
        <dbReference type="SAM" id="MobiDB-lite"/>
    </source>
</evidence>
<feature type="active site" description="Nucleophile" evidence="7">
    <location>
        <position position="232"/>
    </location>
</feature>
<dbReference type="GO" id="GO:0001510">
    <property type="term" value="P:RNA methylation"/>
    <property type="evidence" value="ECO:0007669"/>
    <property type="project" value="InterPro"/>
</dbReference>
<reference evidence="10 11" key="1">
    <citation type="submission" date="2020-08" db="EMBL/GenBank/DDBJ databases">
        <title>Cohnella phylogeny.</title>
        <authorList>
            <person name="Dunlap C."/>
        </authorList>
    </citation>
    <scope>NUCLEOTIDE SEQUENCE [LARGE SCALE GENOMIC DNA]</scope>
    <source>
        <strain evidence="10 11">DSM 28246</strain>
    </source>
</reference>
<evidence type="ECO:0000256" key="3">
    <source>
        <dbReference type="ARBA" id="ARBA00022603"/>
    </source>
</evidence>
<dbReference type="PRINTS" id="PR02008">
    <property type="entry name" value="RCMTFAMILY"/>
</dbReference>
<dbReference type="Pfam" id="PF13636">
    <property type="entry name" value="Methyltranf_PUA"/>
    <property type="match status" value="1"/>
</dbReference>
<keyword evidence="4 7" id="KW-0808">Transferase</keyword>
<dbReference type="InterPro" id="IPR031341">
    <property type="entry name" value="Methyltr_RsmF_N"/>
</dbReference>
<feature type="binding site" evidence="7">
    <location>
        <begin position="110"/>
        <end position="116"/>
    </location>
    <ligand>
        <name>S-adenosyl-L-methionine</name>
        <dbReference type="ChEBI" id="CHEBI:59789"/>
    </ligand>
</feature>
<dbReference type="Gene3D" id="3.40.50.150">
    <property type="entry name" value="Vaccinia Virus protein VP39"/>
    <property type="match status" value="1"/>
</dbReference>
<keyword evidence="5 7" id="KW-0949">S-adenosyl-L-methionine</keyword>
<keyword evidence="2" id="KW-0963">Cytoplasm</keyword>
<dbReference type="CDD" id="cd02440">
    <property type="entry name" value="AdoMet_MTases"/>
    <property type="match status" value="1"/>
</dbReference>
<dbReference type="InterPro" id="IPR023267">
    <property type="entry name" value="RCMT"/>
</dbReference>
<dbReference type="PANTHER" id="PTHR22807:SF30">
    <property type="entry name" value="28S RRNA (CYTOSINE(4447)-C(5))-METHYLTRANSFERASE-RELATED"/>
    <property type="match status" value="1"/>
</dbReference>
<dbReference type="Pfam" id="PF01189">
    <property type="entry name" value="Methyltr_RsmB-F"/>
    <property type="match status" value="1"/>
</dbReference>
<feature type="domain" description="SAM-dependent MTase RsmB/NOP-type" evidence="9">
    <location>
        <begin position="22"/>
        <end position="314"/>
    </location>
</feature>
<evidence type="ECO:0000313" key="10">
    <source>
        <dbReference type="EMBL" id="MBB6674334.1"/>
    </source>
</evidence>
<dbReference type="RefSeq" id="WP_185672187.1">
    <property type="nucleotide sequence ID" value="NZ_JACJVP010000045.1"/>
</dbReference>
<sequence length="612" mass="65040">MRLPERFADEMAALLGDEAERFFASYDEPKQAGLRVNGLKLTGGAYAARFGRGGQEIPWADGGYYKTDEDERPGKHPHYYAGLYYIQEPSAMAPAELLGVEPGHRVLDLCAAPGGKTTQLAAKLQGRGLLVTNDNAAERTKALAKNVERAGVRNAVVTNEEPSRLAAAFGDLFDRVLVDAPCSGEGMFRKDEDMARLWEPNWPRRYAAMQDAILADAARMVAPGGRLLYSTCTFTPVENEGTIARFLAASPDFSVVPIAAPEAWGFAPGRPDWLTPEEAAALGAERQASLAGAVRLWPHRCRGEGHFAALLRRESAEAETAGASAGDKQAGVSAEAETTSASAEAQPAETSAGAATGDKPAETSVWSVSTEGHPASAGVEATDGIENGPSSSDAADALGRAARPGADRRSREAGDRPPSSGAGKGGRRADRAVEQTLPSRSAPTRRAHGKGASKPRAAGAETDVLGKFAAFAAEALDGWQPPGRLLAKGDYLYALPRELSERQLQRLKVVRPGWLLGVATKHRFEPSQALAMGLTAGDAARTLLLDAGEDLALRYLRGETLQPDADRVTGRDGHPSSGRGWTLVCIDGYPAGWGRWDGATMKNELLPGWRWI</sequence>
<dbReference type="InterPro" id="IPR031340">
    <property type="entry name" value="RsmF_methylt_CI"/>
</dbReference>
<evidence type="ECO:0000256" key="2">
    <source>
        <dbReference type="ARBA" id="ARBA00022490"/>
    </source>
</evidence>
<dbReference type="SUPFAM" id="SSF53335">
    <property type="entry name" value="S-adenosyl-L-methionine-dependent methyltransferases"/>
    <property type="match status" value="1"/>
</dbReference>
<keyword evidence="11" id="KW-1185">Reference proteome</keyword>
<evidence type="ECO:0000256" key="5">
    <source>
        <dbReference type="ARBA" id="ARBA00022691"/>
    </source>
</evidence>
<comment type="caution">
    <text evidence="10">The sequence shown here is derived from an EMBL/GenBank/DDBJ whole genome shotgun (WGS) entry which is preliminary data.</text>
</comment>
<dbReference type="Gene3D" id="3.30.70.1170">
    <property type="entry name" value="Sun protein, domain 3"/>
    <property type="match status" value="1"/>
</dbReference>
<proteinExistence type="inferred from homology"/>
<feature type="binding site" evidence="7">
    <location>
        <position position="134"/>
    </location>
    <ligand>
        <name>S-adenosyl-L-methionine</name>
        <dbReference type="ChEBI" id="CHEBI:59789"/>
    </ligand>
</feature>
<evidence type="ECO:0000313" key="11">
    <source>
        <dbReference type="Proteomes" id="UP000547209"/>
    </source>
</evidence>
<keyword evidence="3 7" id="KW-0489">Methyltransferase</keyword>
<dbReference type="Pfam" id="PF17126">
    <property type="entry name" value="RsmF_methylt_CI"/>
    <property type="match status" value="1"/>
</dbReference>
<accession>A0A7X0VJ44</accession>
<dbReference type="GO" id="GO:0008173">
    <property type="term" value="F:RNA methyltransferase activity"/>
    <property type="evidence" value="ECO:0007669"/>
    <property type="project" value="InterPro"/>
</dbReference>
<dbReference type="Proteomes" id="UP000547209">
    <property type="component" value="Unassembled WGS sequence"/>
</dbReference>
<comment type="caution">
    <text evidence="7">Lacks conserved residue(s) required for the propagation of feature annotation.</text>
</comment>
<feature type="compositionally biased region" description="Basic and acidic residues" evidence="8">
    <location>
        <begin position="405"/>
        <end position="415"/>
    </location>
</feature>
<dbReference type="PROSITE" id="PS01153">
    <property type="entry name" value="NOL1_NOP2_SUN"/>
    <property type="match status" value="1"/>
</dbReference>
<evidence type="ECO:0000256" key="1">
    <source>
        <dbReference type="ARBA" id="ARBA00007494"/>
    </source>
</evidence>
<dbReference type="InterPro" id="IPR018314">
    <property type="entry name" value="RsmB/NOL1/NOP2-like_CS"/>
</dbReference>
<evidence type="ECO:0000256" key="7">
    <source>
        <dbReference type="PROSITE-ProRule" id="PRU01023"/>
    </source>
</evidence>
<feature type="region of interest" description="Disordered" evidence="8">
    <location>
        <begin position="318"/>
        <end position="458"/>
    </location>
</feature>
<dbReference type="PROSITE" id="PS51686">
    <property type="entry name" value="SAM_MT_RSMB_NOP"/>
    <property type="match status" value="1"/>
</dbReference>
<dbReference type="AlphaFoldDB" id="A0A7X0VJ44"/>
<protein>
    <submittedName>
        <fullName evidence="10">RsmF rRNA methyltransferase first C-terminal domain-containing protein</fullName>
    </submittedName>
</protein>
<dbReference type="InterPro" id="IPR029063">
    <property type="entry name" value="SAM-dependent_MTases_sf"/>
</dbReference>
<dbReference type="GO" id="GO:0003723">
    <property type="term" value="F:RNA binding"/>
    <property type="evidence" value="ECO:0007669"/>
    <property type="project" value="UniProtKB-UniRule"/>
</dbReference>
<dbReference type="PANTHER" id="PTHR22807">
    <property type="entry name" value="NOP2 YEAST -RELATED NOL1/NOP2/FMU SUN DOMAIN-CONTAINING"/>
    <property type="match status" value="1"/>
</dbReference>
<feature type="compositionally biased region" description="Basic residues" evidence="8">
    <location>
        <begin position="443"/>
        <end position="453"/>
    </location>
</feature>
<evidence type="ECO:0000256" key="6">
    <source>
        <dbReference type="ARBA" id="ARBA00022884"/>
    </source>
</evidence>
<dbReference type="Pfam" id="PF17125">
    <property type="entry name" value="Methyltr_RsmF_N"/>
    <property type="match status" value="1"/>
</dbReference>
<dbReference type="InterPro" id="IPR027391">
    <property type="entry name" value="Nol1_Nop2_Fmu_2"/>
</dbReference>